<proteinExistence type="predicted"/>
<evidence type="ECO:0000313" key="2">
    <source>
        <dbReference type="Proteomes" id="UP000503349"/>
    </source>
</evidence>
<reference evidence="2" key="2">
    <citation type="submission" date="2019-02" db="EMBL/GenBank/DDBJ databases">
        <title>Opniocepnalus argus Var Kimnra genome.</title>
        <authorList>
            <person name="Zhou C."/>
            <person name="Xiao S."/>
        </authorList>
    </citation>
    <scope>NUCLEOTIDE SEQUENCE [LARGE SCALE GENOMIC DNA]</scope>
</reference>
<name>A0A6G1Q6Q0_CHAAH</name>
<dbReference type="EMBL" id="CM015724">
    <property type="protein sequence ID" value="KAF3698301.1"/>
    <property type="molecule type" value="Genomic_DNA"/>
</dbReference>
<keyword evidence="2" id="KW-1185">Reference proteome</keyword>
<sequence>MEVTEASSAFAKVTNQQIADLQRENYEYKGSFENATDNTRQDMNKTLRCKEKMPADLQHQIKDTTEVLRCSERTRAPSERMAAYQREEMTEKEKRLISLYEQWKIQVRKARDTQSDTVFIDQELSHNLKADACSLKLKLTTMMGKNTVVSNEKVSGLRVRGYSSAIHIPLPPA</sequence>
<reference evidence="1 2" key="1">
    <citation type="submission" date="2019-02" db="EMBL/GenBank/DDBJ databases">
        <title>Opniocepnalus argus genome.</title>
        <authorList>
            <person name="Zhou C."/>
            <person name="Xiao S."/>
        </authorList>
    </citation>
    <scope>NUCLEOTIDE SEQUENCE [LARGE SCALE GENOMIC DNA]</scope>
    <source>
        <strain evidence="1">OARG1902GOOAL</strain>
        <tissue evidence="1">Muscle</tissue>
    </source>
</reference>
<gene>
    <name evidence="1" type="ORF">EXN66_Car013982</name>
</gene>
<organism evidence="1 2">
    <name type="scientific">Channa argus</name>
    <name type="common">Northern snakehead</name>
    <name type="synonym">Ophicephalus argus</name>
    <dbReference type="NCBI Taxonomy" id="215402"/>
    <lineage>
        <taxon>Eukaryota</taxon>
        <taxon>Metazoa</taxon>
        <taxon>Chordata</taxon>
        <taxon>Craniata</taxon>
        <taxon>Vertebrata</taxon>
        <taxon>Euteleostomi</taxon>
        <taxon>Actinopterygii</taxon>
        <taxon>Neopterygii</taxon>
        <taxon>Teleostei</taxon>
        <taxon>Neoteleostei</taxon>
        <taxon>Acanthomorphata</taxon>
        <taxon>Anabantaria</taxon>
        <taxon>Anabantiformes</taxon>
        <taxon>Channoidei</taxon>
        <taxon>Channidae</taxon>
        <taxon>Channa</taxon>
    </lineage>
</organism>
<protein>
    <submittedName>
        <fullName evidence="1">Uncharacterized protein</fullName>
    </submittedName>
</protein>
<evidence type="ECO:0000313" key="1">
    <source>
        <dbReference type="EMBL" id="KAF3698301.1"/>
    </source>
</evidence>
<dbReference type="Proteomes" id="UP000503349">
    <property type="component" value="Chromosome 13"/>
</dbReference>
<dbReference type="AlphaFoldDB" id="A0A6G1Q6Q0"/>
<accession>A0A6G1Q6Q0</accession>